<dbReference type="Pfam" id="PF00817">
    <property type="entry name" value="IMS"/>
    <property type="match status" value="1"/>
</dbReference>
<dbReference type="EMBL" id="CP049075">
    <property type="protein sequence ID" value="QLI04978.1"/>
    <property type="molecule type" value="Genomic_DNA"/>
</dbReference>
<dbReference type="SUPFAM" id="SSF100879">
    <property type="entry name" value="Lesion bypass DNA polymerase (Y-family), little finger domain"/>
    <property type="match status" value="1"/>
</dbReference>
<dbReference type="EC" id="2.7.7.7" evidence="3"/>
<keyword evidence="3" id="KW-0808">Transferase</keyword>
<dbReference type="PANTHER" id="PTHR11076">
    <property type="entry name" value="DNA REPAIR POLYMERASE UMUC / TRANSFERASE FAMILY MEMBER"/>
    <property type="match status" value="1"/>
</dbReference>
<dbReference type="InterPro" id="IPR017961">
    <property type="entry name" value="DNA_pol_Y-fam_little_finger"/>
</dbReference>
<evidence type="ECO:0000313" key="4">
    <source>
        <dbReference type="Proteomes" id="UP000509414"/>
    </source>
</evidence>
<dbReference type="GO" id="GO:0042276">
    <property type="term" value="P:error-prone translesion synthesis"/>
    <property type="evidence" value="ECO:0007669"/>
    <property type="project" value="TreeGrafter"/>
</dbReference>
<reference evidence="3 4" key="1">
    <citation type="submission" date="2020-02" db="EMBL/GenBank/DDBJ databases">
        <title>Complete genome sequence of the novel Campylobacter species Candidatus Campylobacter infans.</title>
        <authorList>
            <person name="Duim B."/>
            <person name="Zomer A."/>
            <person name="van der Graaf L."/>
            <person name="Wagenaar J."/>
        </authorList>
    </citation>
    <scope>NUCLEOTIDE SEQUENCE [LARGE SCALE GENOMIC DNA]</scope>
    <source>
        <strain evidence="3 4">19S00001</strain>
    </source>
</reference>
<dbReference type="GO" id="GO:0003887">
    <property type="term" value="F:DNA-directed DNA polymerase activity"/>
    <property type="evidence" value="ECO:0007669"/>
    <property type="project" value="UniProtKB-KW"/>
</dbReference>
<dbReference type="RefSeq" id="WP_179975591.1">
    <property type="nucleotide sequence ID" value="NZ_CP049075.1"/>
</dbReference>
<dbReference type="Gene3D" id="3.40.1170.60">
    <property type="match status" value="1"/>
</dbReference>
<dbReference type="Gene3D" id="3.30.70.270">
    <property type="match status" value="1"/>
</dbReference>
<evidence type="ECO:0000313" key="3">
    <source>
        <dbReference type="EMBL" id="QLI04978.1"/>
    </source>
</evidence>
<dbReference type="InterPro" id="IPR001126">
    <property type="entry name" value="UmuC"/>
</dbReference>
<dbReference type="GO" id="GO:0006281">
    <property type="term" value="P:DNA repair"/>
    <property type="evidence" value="ECO:0007669"/>
    <property type="project" value="InterPro"/>
</dbReference>
<comment type="similarity">
    <text evidence="1">Belongs to the DNA polymerase type-Y family.</text>
</comment>
<proteinExistence type="inferred from homology"/>
<dbReference type="SUPFAM" id="SSF56672">
    <property type="entry name" value="DNA/RNA polymerases"/>
    <property type="match status" value="1"/>
</dbReference>
<dbReference type="InterPro" id="IPR050116">
    <property type="entry name" value="DNA_polymerase-Y"/>
</dbReference>
<protein>
    <submittedName>
        <fullName evidence="3">DNA polymerase IV</fullName>
        <ecNumber evidence="3">2.7.7.7</ecNumber>
    </submittedName>
</protein>
<keyword evidence="4" id="KW-1185">Reference proteome</keyword>
<dbReference type="InterPro" id="IPR036775">
    <property type="entry name" value="DNA_pol_Y-fam_lit_finger_sf"/>
</dbReference>
<dbReference type="PROSITE" id="PS50173">
    <property type="entry name" value="UMUC"/>
    <property type="match status" value="1"/>
</dbReference>
<gene>
    <name evidence="3" type="primary">dinP</name>
    <name evidence="3" type="ORF">CINF_0449</name>
</gene>
<evidence type="ECO:0000256" key="1">
    <source>
        <dbReference type="ARBA" id="ARBA00010945"/>
    </source>
</evidence>
<feature type="domain" description="UmuC" evidence="2">
    <location>
        <begin position="2"/>
        <end position="165"/>
    </location>
</feature>
<dbReference type="PANTHER" id="PTHR11076:SF33">
    <property type="entry name" value="DNA POLYMERASE KAPPA"/>
    <property type="match status" value="1"/>
</dbReference>
<dbReference type="Proteomes" id="UP000509414">
    <property type="component" value="Chromosome"/>
</dbReference>
<dbReference type="InterPro" id="IPR043502">
    <property type="entry name" value="DNA/RNA_pol_sf"/>
</dbReference>
<dbReference type="Pfam" id="PF11799">
    <property type="entry name" value="IMS_C"/>
    <property type="match status" value="1"/>
</dbReference>
<dbReference type="InterPro" id="IPR043128">
    <property type="entry name" value="Rev_trsase/Diguanyl_cyclase"/>
</dbReference>
<dbReference type="AlphaFoldDB" id="A0A7H9CI98"/>
<dbReference type="KEGG" id="cinf:CINF_0449"/>
<evidence type="ECO:0000259" key="2">
    <source>
        <dbReference type="PROSITE" id="PS50173"/>
    </source>
</evidence>
<keyword evidence="3" id="KW-0548">Nucleotidyltransferase</keyword>
<name>A0A7H9CI98_9BACT</name>
<accession>A0A7H9CI98</accession>
<sequence>MFLHIDLDCFFVSAAISVNPSLKNKPVAVISGNCYDIFGDFLKPGIILSANYEARAFGVKCAMPVYIGKNLCPGLITINTDFALYKKLSNALYNLLYAYTNEIEKYSIDEYFMDLNGSGLENNALKFAKNLQDEVALRLNLPCSLGLSKSKYYAKLATDLAKPKGVMMIESLDEVGDIDISCFCGIGKSNQNFLKARGIHTLSDALQARAHFMKLGKNGMKLYAQISGENLGKINKQKEQKSLCVARSFKAQNDRVELKRRLKILCKHLSFELFKKDLNPLQIELKIRYKGLGLKSFTQNLAEQATSWLIQASILELFSQNDCGAGLSVDYLSVGASHFGLNQNLFVEQANIKRKALDSSLNKLRLKYGQNII</sequence>
<organism evidence="3 4">
    <name type="scientific">Candidatus Campylobacter infans</name>
    <dbReference type="NCBI Taxonomy" id="2561898"/>
    <lineage>
        <taxon>Bacteria</taxon>
        <taxon>Pseudomonadati</taxon>
        <taxon>Campylobacterota</taxon>
        <taxon>Epsilonproteobacteria</taxon>
        <taxon>Campylobacterales</taxon>
        <taxon>Campylobacteraceae</taxon>
        <taxon>Campylobacter</taxon>
    </lineage>
</organism>
<dbReference type="GO" id="GO:0003684">
    <property type="term" value="F:damaged DNA binding"/>
    <property type="evidence" value="ECO:0007669"/>
    <property type="project" value="InterPro"/>
</dbReference>